<gene>
    <name evidence="4" type="ORF">IT779_23645</name>
</gene>
<sequence length="326" mass="35895">MHRLGIIALPGVSAYELAIPLEVFSTVSSARAGRRYSVEILRYGEFRNDFPFDMSRIPPIGDVKRRFDTLVIPPARPSPGASPEALIEFLRGSFERGTRLASLCTGAFVLAGTGLLDGCDATTHWMYASRFQQLFPLVKVHPRAVYVDSGSLLSSAGKTAAMDLCLHMVRRDCGDAAAAALAHRLVLPSRHQGNSGYFVSGRPDAAPDAEIIELLAWLSARLAAPVTVRELAEHANISPRQLSRRFRRTVGLPPGKWIDRERIRRAVQLLERTDLTVARIAADTGFGSSEAMRRRFKTVVGTTPDHYRKLDCGPASARNPPDCRHR</sequence>
<dbReference type="Proteomes" id="UP000655751">
    <property type="component" value="Unassembled WGS sequence"/>
</dbReference>
<evidence type="ECO:0000313" key="4">
    <source>
        <dbReference type="EMBL" id="MBH0779267.1"/>
    </source>
</evidence>
<dbReference type="Gene3D" id="1.10.10.60">
    <property type="entry name" value="Homeodomain-like"/>
    <property type="match status" value="1"/>
</dbReference>
<reference evidence="4" key="1">
    <citation type="submission" date="2020-11" db="EMBL/GenBank/DDBJ databases">
        <title>Nocardia NEAU-351.nov., a novel actinomycete isolated from the cow dung.</title>
        <authorList>
            <person name="Zhang X."/>
        </authorList>
    </citation>
    <scope>NUCLEOTIDE SEQUENCE</scope>
    <source>
        <strain evidence="4">NEAU-351</strain>
    </source>
</reference>
<comment type="caution">
    <text evidence="4">The sequence shown here is derived from an EMBL/GenBank/DDBJ whole genome shotgun (WGS) entry which is preliminary data.</text>
</comment>
<dbReference type="InterPro" id="IPR018060">
    <property type="entry name" value="HTH_AraC"/>
</dbReference>
<keyword evidence="5" id="KW-1185">Reference proteome</keyword>
<accession>A0A931IFS7</accession>
<evidence type="ECO:0000256" key="2">
    <source>
        <dbReference type="ARBA" id="ARBA00023163"/>
    </source>
</evidence>
<dbReference type="PANTHER" id="PTHR43130">
    <property type="entry name" value="ARAC-FAMILY TRANSCRIPTIONAL REGULATOR"/>
    <property type="match status" value="1"/>
</dbReference>
<keyword evidence="1" id="KW-0805">Transcription regulation</keyword>
<dbReference type="CDD" id="cd03137">
    <property type="entry name" value="GATase1_AraC_1"/>
    <property type="match status" value="1"/>
</dbReference>
<proteinExistence type="predicted"/>
<dbReference type="Pfam" id="PF01965">
    <property type="entry name" value="DJ-1_PfpI"/>
    <property type="match status" value="1"/>
</dbReference>
<dbReference type="Gene3D" id="3.40.50.880">
    <property type="match status" value="1"/>
</dbReference>
<dbReference type="SMART" id="SM00342">
    <property type="entry name" value="HTH_ARAC"/>
    <property type="match status" value="1"/>
</dbReference>
<dbReference type="PANTHER" id="PTHR43130:SF3">
    <property type="entry name" value="HTH-TYPE TRANSCRIPTIONAL REGULATOR RV1931C"/>
    <property type="match status" value="1"/>
</dbReference>
<evidence type="ECO:0000256" key="1">
    <source>
        <dbReference type="ARBA" id="ARBA00023015"/>
    </source>
</evidence>
<dbReference type="GO" id="GO:0043565">
    <property type="term" value="F:sequence-specific DNA binding"/>
    <property type="evidence" value="ECO:0007669"/>
    <property type="project" value="InterPro"/>
</dbReference>
<organism evidence="4 5">
    <name type="scientific">Nocardia bovistercoris</name>
    <dbReference type="NCBI Taxonomy" id="2785916"/>
    <lineage>
        <taxon>Bacteria</taxon>
        <taxon>Bacillati</taxon>
        <taxon>Actinomycetota</taxon>
        <taxon>Actinomycetes</taxon>
        <taxon>Mycobacteriales</taxon>
        <taxon>Nocardiaceae</taxon>
        <taxon>Nocardia</taxon>
    </lineage>
</organism>
<name>A0A931IFS7_9NOCA</name>
<dbReference type="EMBL" id="JADMLG010000010">
    <property type="protein sequence ID" value="MBH0779267.1"/>
    <property type="molecule type" value="Genomic_DNA"/>
</dbReference>
<dbReference type="RefSeq" id="WP_196151583.1">
    <property type="nucleotide sequence ID" value="NZ_JADMLG010000010.1"/>
</dbReference>
<dbReference type="InterPro" id="IPR009057">
    <property type="entry name" value="Homeodomain-like_sf"/>
</dbReference>
<protein>
    <submittedName>
        <fullName evidence="4">Helix-turn-helix domain-containing protein</fullName>
    </submittedName>
</protein>
<dbReference type="SUPFAM" id="SSF46689">
    <property type="entry name" value="Homeodomain-like"/>
    <property type="match status" value="2"/>
</dbReference>
<dbReference type="AlphaFoldDB" id="A0A931IFS7"/>
<dbReference type="SUPFAM" id="SSF52317">
    <property type="entry name" value="Class I glutamine amidotransferase-like"/>
    <property type="match status" value="1"/>
</dbReference>
<evidence type="ECO:0000313" key="5">
    <source>
        <dbReference type="Proteomes" id="UP000655751"/>
    </source>
</evidence>
<dbReference type="InterPro" id="IPR029062">
    <property type="entry name" value="Class_I_gatase-like"/>
</dbReference>
<dbReference type="InterPro" id="IPR052158">
    <property type="entry name" value="INH-QAR"/>
</dbReference>
<dbReference type="Pfam" id="PF12833">
    <property type="entry name" value="HTH_18"/>
    <property type="match status" value="1"/>
</dbReference>
<keyword evidence="2" id="KW-0804">Transcription</keyword>
<dbReference type="PROSITE" id="PS01124">
    <property type="entry name" value="HTH_ARAC_FAMILY_2"/>
    <property type="match status" value="1"/>
</dbReference>
<evidence type="ECO:0000259" key="3">
    <source>
        <dbReference type="PROSITE" id="PS01124"/>
    </source>
</evidence>
<feature type="domain" description="HTH araC/xylS-type" evidence="3">
    <location>
        <begin position="212"/>
        <end position="310"/>
    </location>
</feature>
<dbReference type="InterPro" id="IPR002818">
    <property type="entry name" value="DJ-1/PfpI"/>
</dbReference>
<dbReference type="GO" id="GO:0003700">
    <property type="term" value="F:DNA-binding transcription factor activity"/>
    <property type="evidence" value="ECO:0007669"/>
    <property type="project" value="InterPro"/>
</dbReference>